<dbReference type="AlphaFoldDB" id="A0A512DZT5"/>
<dbReference type="EMBL" id="BJYZ01000034">
    <property type="protein sequence ID" value="GEO41994.1"/>
    <property type="molecule type" value="Genomic_DNA"/>
</dbReference>
<name>A0A512DZT5_9PROT</name>
<dbReference type="RefSeq" id="WP_044434756.1">
    <property type="nucleotide sequence ID" value="NZ_BJYZ01000034.1"/>
</dbReference>
<organism evidence="1 2">
    <name type="scientific">Skermanella aerolata</name>
    <dbReference type="NCBI Taxonomy" id="393310"/>
    <lineage>
        <taxon>Bacteria</taxon>
        <taxon>Pseudomonadati</taxon>
        <taxon>Pseudomonadota</taxon>
        <taxon>Alphaproteobacteria</taxon>
        <taxon>Rhodospirillales</taxon>
        <taxon>Azospirillaceae</taxon>
        <taxon>Skermanella</taxon>
    </lineage>
</organism>
<comment type="caution">
    <text evidence="1">The sequence shown here is derived from an EMBL/GenBank/DDBJ whole genome shotgun (WGS) entry which is preliminary data.</text>
</comment>
<protein>
    <submittedName>
        <fullName evidence="1">Uncharacterized protein</fullName>
    </submittedName>
</protein>
<proteinExistence type="predicted"/>
<sequence length="246" mass="25602">MLSDTELALYRVLGRAGAPVERNALIETLVSGGMAYGTVSVLLSYSPVIDRAGKDRGSVRYIALIGRPAGADVPADPEPASPKAQAKVTLSSGVFQGIPWAASKLNRSTLENSVVNIPAAIRDPAMAGAWPVRFGDAFARPTVLFGLGAAFRQAGFWVGDAIRLTFQRSEHVIHLPLIEEKDAKMTGIIEKGSGFAVADSPSPATGSRKKGVVVLSGSAGSGKSFSLARMGVEGPGCAPREREGAD</sequence>
<gene>
    <name evidence="1" type="ORF">SAE02_61420</name>
</gene>
<evidence type="ECO:0000313" key="1">
    <source>
        <dbReference type="EMBL" id="GEO41994.1"/>
    </source>
</evidence>
<accession>A0A512DZT5</accession>
<keyword evidence="2" id="KW-1185">Reference proteome</keyword>
<dbReference type="Proteomes" id="UP000321523">
    <property type="component" value="Unassembled WGS sequence"/>
</dbReference>
<reference evidence="1 2" key="1">
    <citation type="submission" date="2019-07" db="EMBL/GenBank/DDBJ databases">
        <title>Whole genome shotgun sequence of Skermanella aerolata NBRC 106429.</title>
        <authorList>
            <person name="Hosoyama A."/>
            <person name="Uohara A."/>
            <person name="Ohji S."/>
            <person name="Ichikawa N."/>
        </authorList>
    </citation>
    <scope>NUCLEOTIDE SEQUENCE [LARGE SCALE GENOMIC DNA]</scope>
    <source>
        <strain evidence="1 2">NBRC 106429</strain>
    </source>
</reference>
<evidence type="ECO:0000313" key="2">
    <source>
        <dbReference type="Proteomes" id="UP000321523"/>
    </source>
</evidence>